<proteinExistence type="predicted"/>
<evidence type="ECO:0000256" key="1">
    <source>
        <dbReference type="SAM" id="MobiDB-lite"/>
    </source>
</evidence>
<organism evidence="3 4">
    <name type="scientific">Halorubrum sodomense</name>
    <dbReference type="NCBI Taxonomy" id="35743"/>
    <lineage>
        <taxon>Archaea</taxon>
        <taxon>Methanobacteriati</taxon>
        <taxon>Methanobacteriota</taxon>
        <taxon>Stenosarchaea group</taxon>
        <taxon>Halobacteria</taxon>
        <taxon>Halobacteriales</taxon>
        <taxon>Haloferacaceae</taxon>
        <taxon>Halorubrum</taxon>
    </lineage>
</organism>
<gene>
    <name evidence="3" type="ORF">SAMN04487937_0015</name>
</gene>
<dbReference type="Proteomes" id="UP000198932">
    <property type="component" value="Unassembled WGS sequence"/>
</dbReference>
<feature type="region of interest" description="Disordered" evidence="1">
    <location>
        <begin position="26"/>
        <end position="59"/>
    </location>
</feature>
<keyword evidence="4" id="KW-1185">Reference proteome</keyword>
<dbReference type="AlphaFoldDB" id="A0A1I6FJT1"/>
<dbReference type="EMBL" id="FOYN01000001">
    <property type="protein sequence ID" value="SFR30199.1"/>
    <property type="molecule type" value="Genomic_DNA"/>
</dbReference>
<dbReference type="InterPro" id="IPR043902">
    <property type="entry name" value="DUF5786"/>
</dbReference>
<evidence type="ECO:0000313" key="3">
    <source>
        <dbReference type="EMBL" id="SFR30199.1"/>
    </source>
</evidence>
<evidence type="ECO:0000313" key="4">
    <source>
        <dbReference type="Proteomes" id="UP000198932"/>
    </source>
</evidence>
<feature type="compositionally biased region" description="Basic and acidic residues" evidence="1">
    <location>
        <begin position="26"/>
        <end position="49"/>
    </location>
</feature>
<evidence type="ECO:0000259" key="2">
    <source>
        <dbReference type="Pfam" id="PF19099"/>
    </source>
</evidence>
<protein>
    <recommendedName>
        <fullName evidence="2">DUF5786 domain-containing protein</fullName>
    </recommendedName>
</protein>
<name>A0A1I6FJT1_HALSD</name>
<accession>A0A1I6FJT1</accession>
<feature type="domain" description="DUF5786" evidence="2">
    <location>
        <begin position="22"/>
        <end position="73"/>
    </location>
</feature>
<dbReference type="Pfam" id="PF19099">
    <property type="entry name" value="DUF5786"/>
    <property type="match status" value="1"/>
</dbReference>
<sequence>MMLLATGILQETAKCDCTMSIGAYDEAEHERREKKTSEVDADFDAERPEYSGSLTYDSGDSTEALLDKFEELQEK</sequence>
<reference evidence="4" key="1">
    <citation type="submission" date="2016-10" db="EMBL/GenBank/DDBJ databases">
        <authorList>
            <person name="Varghese N."/>
            <person name="Submissions S."/>
        </authorList>
    </citation>
    <scope>NUCLEOTIDE SEQUENCE [LARGE SCALE GENOMIC DNA]</scope>
    <source>
        <strain evidence="4">RD 26</strain>
    </source>
</reference>